<comment type="catalytic activity">
    <reaction evidence="1">
        <text>Hydrolyzes the link between N-acetylmuramoyl residues and L-amino acid residues in certain cell-wall glycopeptides.</text>
        <dbReference type="EC" id="3.5.1.28"/>
    </reaction>
</comment>
<dbReference type="FunFam" id="3.40.630.40:FF:000005">
    <property type="entry name" value="N-acetylmuramoyl-L-alanine amidase (AmiA)"/>
    <property type="match status" value="1"/>
</dbReference>
<dbReference type="Pfam" id="PF01520">
    <property type="entry name" value="Amidase_3"/>
    <property type="match status" value="1"/>
</dbReference>
<reference evidence="6" key="1">
    <citation type="submission" date="2020-08" db="EMBL/GenBank/DDBJ databases">
        <title>Lewinella bacteria from marine environments.</title>
        <authorList>
            <person name="Zhong Y."/>
        </authorList>
    </citation>
    <scope>NUCLEOTIDE SEQUENCE</scope>
    <source>
        <strain evidence="6">KCTC 42187</strain>
    </source>
</reference>
<feature type="region of interest" description="Disordered" evidence="4">
    <location>
        <begin position="385"/>
        <end position="420"/>
    </location>
</feature>
<sequence>MTTNSLLASLGEARFNVSLMEGARKSTPLPANGVQKVVIDAGHGGKDPGGMGGKSQEKHIALNIAHLLAMGIRMNFPDVEVIMTRKDDTFIPLHERAAIANRAGADLFISIHANIMPGSSATAGTETFVMGQHVAKHNLDVAKRENAAILLEDNVEANYGYDPNSDEGHIMMSMFQHAFLERSIQFADLVEREFASAGRKSRGVKQAGFVVLKETTMPSVLVETGFMSNPAEESFLLSDAGQQKLANALLKAFAAYYKSMGGKHEVVMDKVNPAPSPAPAVQQAVATPVNFQWNAPSTAPPPPPTTAPATKAPLNSVFGRELSLSDLPAAGQRQWTAKGVSATPIQYTPEPQMYNYQPPVPTVSTAAPAASAPVPATYRTVVSKQVSNSPTAPPDRVIPGQRPAPATYGTPVRTPRDTAPDKNAYQFRQAKDVVVAPATPTVDLSKIPDQQLRYTIQLLATQRAVSLDEPQWKKVPYPLKIVAEDGYKKIQVQGLTTAAEAAAAKERLKTAGFFDAMVVVYLDGKRLAPKHVAYLLSR</sequence>
<dbReference type="GO" id="GO:0030288">
    <property type="term" value="C:outer membrane-bounded periplasmic space"/>
    <property type="evidence" value="ECO:0007669"/>
    <property type="project" value="TreeGrafter"/>
</dbReference>
<dbReference type="InterPro" id="IPR002508">
    <property type="entry name" value="MurNAc-LAA_cat"/>
</dbReference>
<dbReference type="Proteomes" id="UP000650081">
    <property type="component" value="Unassembled WGS sequence"/>
</dbReference>
<evidence type="ECO:0000259" key="5">
    <source>
        <dbReference type="SMART" id="SM00646"/>
    </source>
</evidence>
<dbReference type="GO" id="GO:0008745">
    <property type="term" value="F:N-acetylmuramoyl-L-alanine amidase activity"/>
    <property type="evidence" value="ECO:0007669"/>
    <property type="project" value="UniProtKB-EC"/>
</dbReference>
<comment type="caution">
    <text evidence="6">The sequence shown here is derived from an EMBL/GenBank/DDBJ whole genome shotgun (WGS) entry which is preliminary data.</text>
</comment>
<evidence type="ECO:0000313" key="6">
    <source>
        <dbReference type="EMBL" id="MBC6995179.1"/>
    </source>
</evidence>
<keyword evidence="3" id="KW-0378">Hydrolase</keyword>
<dbReference type="Gene3D" id="3.40.630.40">
    <property type="entry name" value="Zn-dependent exopeptidases"/>
    <property type="match status" value="1"/>
</dbReference>
<dbReference type="PANTHER" id="PTHR30404:SF0">
    <property type="entry name" value="N-ACETYLMURAMOYL-L-ALANINE AMIDASE AMIC"/>
    <property type="match status" value="1"/>
</dbReference>
<dbReference type="SUPFAM" id="SSF53187">
    <property type="entry name" value="Zn-dependent exopeptidases"/>
    <property type="match status" value="1"/>
</dbReference>
<evidence type="ECO:0000256" key="1">
    <source>
        <dbReference type="ARBA" id="ARBA00001561"/>
    </source>
</evidence>
<name>A0A923PPN3_9BACT</name>
<keyword evidence="7" id="KW-1185">Reference proteome</keyword>
<dbReference type="AlphaFoldDB" id="A0A923PPN3"/>
<dbReference type="GO" id="GO:0009253">
    <property type="term" value="P:peptidoglycan catabolic process"/>
    <property type="evidence" value="ECO:0007669"/>
    <property type="project" value="InterPro"/>
</dbReference>
<evidence type="ECO:0000256" key="2">
    <source>
        <dbReference type="ARBA" id="ARBA00011901"/>
    </source>
</evidence>
<dbReference type="SMART" id="SM00646">
    <property type="entry name" value="Ami_3"/>
    <property type="match status" value="1"/>
</dbReference>
<dbReference type="RefSeq" id="WP_187467225.1">
    <property type="nucleotide sequence ID" value="NZ_JAUFQK010000034.1"/>
</dbReference>
<protein>
    <recommendedName>
        <fullName evidence="2">N-acetylmuramoyl-L-alanine amidase</fullName>
        <ecNumber evidence="2">3.5.1.28</ecNumber>
    </recommendedName>
</protein>
<dbReference type="PANTHER" id="PTHR30404">
    <property type="entry name" value="N-ACETYLMURAMOYL-L-ALANINE AMIDASE"/>
    <property type="match status" value="1"/>
</dbReference>
<evidence type="ECO:0000256" key="4">
    <source>
        <dbReference type="SAM" id="MobiDB-lite"/>
    </source>
</evidence>
<dbReference type="EC" id="3.5.1.28" evidence="2"/>
<evidence type="ECO:0000256" key="3">
    <source>
        <dbReference type="ARBA" id="ARBA00022801"/>
    </source>
</evidence>
<accession>A0A923PPN3</accession>
<organism evidence="6 7">
    <name type="scientific">Neolewinella lacunae</name>
    <dbReference type="NCBI Taxonomy" id="1517758"/>
    <lineage>
        <taxon>Bacteria</taxon>
        <taxon>Pseudomonadati</taxon>
        <taxon>Bacteroidota</taxon>
        <taxon>Saprospiria</taxon>
        <taxon>Saprospirales</taxon>
        <taxon>Lewinellaceae</taxon>
        <taxon>Neolewinella</taxon>
    </lineage>
</organism>
<proteinExistence type="predicted"/>
<feature type="domain" description="MurNAc-LAA" evidence="5">
    <location>
        <begin position="97"/>
        <end position="254"/>
    </location>
</feature>
<gene>
    <name evidence="6" type="ORF">H9S92_13445</name>
</gene>
<dbReference type="EMBL" id="JACSIT010000118">
    <property type="protein sequence ID" value="MBC6995179.1"/>
    <property type="molecule type" value="Genomic_DNA"/>
</dbReference>
<dbReference type="InterPro" id="IPR050695">
    <property type="entry name" value="N-acetylmuramoyl_amidase_3"/>
</dbReference>
<dbReference type="CDD" id="cd02696">
    <property type="entry name" value="MurNAc-LAA"/>
    <property type="match status" value="1"/>
</dbReference>
<evidence type="ECO:0000313" key="7">
    <source>
        <dbReference type="Proteomes" id="UP000650081"/>
    </source>
</evidence>